<dbReference type="Pfam" id="PF04622">
    <property type="entry name" value="ERG2_Sigma1R"/>
    <property type="match status" value="1"/>
</dbReference>
<dbReference type="Proteomes" id="UP001222325">
    <property type="component" value="Unassembled WGS sequence"/>
</dbReference>
<comment type="caution">
    <text evidence="2">The sequence shown here is derived from an EMBL/GenBank/DDBJ whole genome shotgun (WGS) entry which is preliminary data.</text>
</comment>
<reference evidence="2" key="1">
    <citation type="submission" date="2023-03" db="EMBL/GenBank/DDBJ databases">
        <title>Massive genome expansion in bonnet fungi (Mycena s.s.) driven by repeated elements and novel gene families across ecological guilds.</title>
        <authorList>
            <consortium name="Lawrence Berkeley National Laboratory"/>
            <person name="Harder C.B."/>
            <person name="Miyauchi S."/>
            <person name="Viragh M."/>
            <person name="Kuo A."/>
            <person name="Thoen E."/>
            <person name="Andreopoulos B."/>
            <person name="Lu D."/>
            <person name="Skrede I."/>
            <person name="Drula E."/>
            <person name="Henrissat B."/>
            <person name="Morin E."/>
            <person name="Kohler A."/>
            <person name="Barry K."/>
            <person name="LaButti K."/>
            <person name="Morin E."/>
            <person name="Salamov A."/>
            <person name="Lipzen A."/>
            <person name="Mereny Z."/>
            <person name="Hegedus B."/>
            <person name="Baldrian P."/>
            <person name="Stursova M."/>
            <person name="Weitz H."/>
            <person name="Taylor A."/>
            <person name="Grigoriev I.V."/>
            <person name="Nagy L.G."/>
            <person name="Martin F."/>
            <person name="Kauserud H."/>
        </authorList>
    </citation>
    <scope>NUCLEOTIDE SEQUENCE</scope>
    <source>
        <strain evidence="2">CBHHK173m</strain>
    </source>
</reference>
<comment type="similarity">
    <text evidence="1">Belongs to the ERG2 family.</text>
</comment>
<dbReference type="EC" id="5.-.-.-" evidence="1"/>
<dbReference type="AlphaFoldDB" id="A0AAD6XYK2"/>
<accession>A0AAD6XYK2</accession>
<organism evidence="2 3">
    <name type="scientific">Mycena belliarum</name>
    <dbReference type="NCBI Taxonomy" id="1033014"/>
    <lineage>
        <taxon>Eukaryota</taxon>
        <taxon>Fungi</taxon>
        <taxon>Dikarya</taxon>
        <taxon>Basidiomycota</taxon>
        <taxon>Agaricomycotina</taxon>
        <taxon>Agaricomycetes</taxon>
        <taxon>Agaricomycetidae</taxon>
        <taxon>Agaricales</taxon>
        <taxon>Marasmiineae</taxon>
        <taxon>Mycenaceae</taxon>
        <taxon>Mycena</taxon>
    </lineage>
</organism>
<sequence>MNGQKLQLLAHGWAQQTALRAQRVAQWATYQAMLSRFRADNSKHKFIFANIGCGLGEVSYRAIHDGIPARQTLSEAPFVAGDLLDEEFLPRLSHGNTVSAEPDPDLWALETLGPLQNRITAIFAERLFHLFPFGQQADLAARLAPLLTRPKARWFLVDNMAARHSWRAMWEPAFPKGTIQIQTEVIPRPSDPESSNLWWSVRQYLSNGFLLARAAIGAAPAPNETASMILDQYIVVNLRQTYFSAQVNINTDASKWMFNSAGGAIGALYIVHRSITE</sequence>
<dbReference type="EMBL" id="JARJCN010000001">
    <property type="protein sequence ID" value="KAJ7104532.1"/>
    <property type="molecule type" value="Genomic_DNA"/>
</dbReference>
<dbReference type="InterPro" id="IPR006716">
    <property type="entry name" value="ERG2_sigma1_rcpt-like"/>
</dbReference>
<evidence type="ECO:0000313" key="2">
    <source>
        <dbReference type="EMBL" id="KAJ7104532.1"/>
    </source>
</evidence>
<evidence type="ECO:0000313" key="3">
    <source>
        <dbReference type="Proteomes" id="UP001222325"/>
    </source>
</evidence>
<protein>
    <recommendedName>
        <fullName evidence="1">C-8 sterol isomerase</fullName>
        <ecNumber evidence="1">5.-.-.-</ecNumber>
    </recommendedName>
    <alternativeName>
        <fullName evidence="1">Delta-8--delta-7 sterol isomerase</fullName>
    </alternativeName>
</protein>
<comment type="function">
    <text evidence="1">Catalyzes the reaction which results in unsaturation at C-7 in the B ring of sterols.</text>
</comment>
<evidence type="ECO:0000256" key="1">
    <source>
        <dbReference type="RuleBase" id="RU368083"/>
    </source>
</evidence>
<keyword evidence="3" id="KW-1185">Reference proteome</keyword>
<proteinExistence type="inferred from homology"/>
<comment type="pathway">
    <text evidence="1">Steroid metabolism; ergosterol biosynthesis.</text>
</comment>
<name>A0AAD6XYK2_9AGAR</name>
<gene>
    <name evidence="2" type="ORF">B0H15DRAFT_1016849</name>
</gene>